<evidence type="ECO:0000313" key="5">
    <source>
        <dbReference type="EMBL" id="MFC0199859.1"/>
    </source>
</evidence>
<feature type="domain" description="BON" evidence="3">
    <location>
        <begin position="31"/>
        <end position="100"/>
    </location>
</feature>
<evidence type="ECO:0000259" key="3">
    <source>
        <dbReference type="PROSITE" id="PS50914"/>
    </source>
</evidence>
<evidence type="ECO:0000256" key="2">
    <source>
        <dbReference type="SAM" id="MobiDB-lite"/>
    </source>
</evidence>
<dbReference type="PROSITE" id="PS50914">
    <property type="entry name" value="BON"/>
    <property type="match status" value="1"/>
</dbReference>
<dbReference type="PANTHER" id="PTHR30329">
    <property type="entry name" value="STATOR ELEMENT OF FLAGELLAR MOTOR COMPLEX"/>
    <property type="match status" value="1"/>
</dbReference>
<protein>
    <submittedName>
        <fullName evidence="5">OmpA family protein</fullName>
    </submittedName>
</protein>
<dbReference type="Proteomes" id="UP001589795">
    <property type="component" value="Unassembled WGS sequence"/>
</dbReference>
<dbReference type="Pfam" id="PF00691">
    <property type="entry name" value="OmpA"/>
    <property type="match status" value="1"/>
</dbReference>
<gene>
    <name evidence="5" type="ORF">ACFFIZ_05880</name>
</gene>
<dbReference type="InterPro" id="IPR050330">
    <property type="entry name" value="Bact_OuterMem_StrucFunc"/>
</dbReference>
<organism evidence="5 6">
    <name type="scientific">Paracoccus rhizosphaerae</name>
    <dbReference type="NCBI Taxonomy" id="1133347"/>
    <lineage>
        <taxon>Bacteria</taxon>
        <taxon>Pseudomonadati</taxon>
        <taxon>Pseudomonadota</taxon>
        <taxon>Alphaproteobacteria</taxon>
        <taxon>Rhodobacterales</taxon>
        <taxon>Paracoccaceae</taxon>
        <taxon>Paracoccus</taxon>
    </lineage>
</organism>
<dbReference type="PANTHER" id="PTHR30329:SF21">
    <property type="entry name" value="LIPOPROTEIN YIAD-RELATED"/>
    <property type="match status" value="1"/>
</dbReference>
<dbReference type="SUPFAM" id="SSF103088">
    <property type="entry name" value="OmpA-like"/>
    <property type="match status" value="1"/>
</dbReference>
<dbReference type="Gene3D" id="3.40.1520.20">
    <property type="match status" value="3"/>
</dbReference>
<keyword evidence="1" id="KW-0472">Membrane</keyword>
<keyword evidence="6" id="KW-1185">Reference proteome</keyword>
<comment type="caution">
    <text evidence="5">The sequence shown here is derived from an EMBL/GenBank/DDBJ whole genome shotgun (WGS) entry which is preliminary data.</text>
</comment>
<proteinExistence type="predicted"/>
<feature type="region of interest" description="Disordered" evidence="2">
    <location>
        <begin position="604"/>
        <end position="733"/>
    </location>
</feature>
<feature type="compositionally biased region" description="Pro residues" evidence="2">
    <location>
        <begin position="647"/>
        <end position="670"/>
    </location>
</feature>
<dbReference type="InterPro" id="IPR007055">
    <property type="entry name" value="BON_dom"/>
</dbReference>
<evidence type="ECO:0000259" key="4">
    <source>
        <dbReference type="PROSITE" id="PS51123"/>
    </source>
</evidence>
<dbReference type="InterPro" id="IPR036737">
    <property type="entry name" value="OmpA-like_sf"/>
</dbReference>
<dbReference type="Gene3D" id="3.30.1330.60">
    <property type="entry name" value="OmpA-like domain"/>
    <property type="match status" value="1"/>
</dbReference>
<dbReference type="EMBL" id="JBHLWQ010000055">
    <property type="protein sequence ID" value="MFC0199859.1"/>
    <property type="molecule type" value="Genomic_DNA"/>
</dbReference>
<evidence type="ECO:0000256" key="1">
    <source>
        <dbReference type="PROSITE-ProRule" id="PRU00473"/>
    </source>
</evidence>
<dbReference type="CDD" id="cd07185">
    <property type="entry name" value="OmpA_C-like"/>
    <property type="match status" value="1"/>
</dbReference>
<reference evidence="5 6" key="1">
    <citation type="submission" date="2024-09" db="EMBL/GenBank/DDBJ databases">
        <authorList>
            <person name="Sun Q."/>
            <person name="Mori K."/>
        </authorList>
    </citation>
    <scope>NUCLEOTIDE SEQUENCE [LARGE SCALE GENOMIC DNA]</scope>
    <source>
        <strain evidence="5 6">CCM 7904</strain>
    </source>
</reference>
<name>A0ABV6CGI3_9RHOB</name>
<dbReference type="RefSeq" id="WP_265505213.1">
    <property type="nucleotide sequence ID" value="NZ_JAOTBE010000001.1"/>
</dbReference>
<feature type="domain" description="OmpA-like" evidence="4">
    <location>
        <begin position="486"/>
        <end position="603"/>
    </location>
</feature>
<accession>A0ABV6CGI3</accession>
<dbReference type="PROSITE" id="PS51123">
    <property type="entry name" value="OMPA_2"/>
    <property type="match status" value="1"/>
</dbReference>
<sequence length="733" mass="76440">MASSRRITTSLATILVLAGAGGLAWVGAEAAATFVEDRTAAAVGQALQTEGHDWVQIETDGLQVRLTGTAPSEVERFRAMSRAAAAAGTARIIDQMTVASVEEMAPPDFQIEFLRGDMGVSLIGLIPAGTDREAILQQLRPTAPDRKLSDLLEAADHPAPDGWEDALRFGLQAVGMTGQSKISVAPGHVQVAALARDAADQARLETALRAAAPAGVTLDLQVTAPRPVISPFTLSFAVSGTGAEFEACVADTEEARDQILAAAAEAGLRGSPDCLLGLGAPSADWGDAAAAAIRAVGTMGRGSVTLSNAQIALTAPEGVARARFESAVAELQAALPQAYTLEARLQEPKQSPRPIEFHASLSDRGALTMQGRIADAAMREAVSSFAAARFDVAQSGLRADPRVPEGWTVRVIAGLEAMAALQSGTVDVTPQLITLRGMSGSPAASERAAALLTERLGAGARFELAIGYDRRLDPSLDLPDGEECARRLNVIMSESELGFEPGGSSIAGDPNPTLALLSDTMAECSEYQLEAAGHTDSQGSDQFNAELSRSRAQAILMAMQWAGIEVSNMTARGYGESQPIAPNNTEAGREANRRIEFRLLSPHPVRAEAPQPPQPVTGVTGQPLPSPESEPEPALPAPMPAQMQGPRLPPVQGPMQVPEPLPPIQGPQLPPDLASAGTTPLTLGVQEEAPSAAEREESLRVPVQIADETTPRPGPRPGDLADPDPAQDGSTDE</sequence>
<dbReference type="InterPro" id="IPR006665">
    <property type="entry name" value="OmpA-like"/>
</dbReference>
<evidence type="ECO:0000313" key="6">
    <source>
        <dbReference type="Proteomes" id="UP001589795"/>
    </source>
</evidence>
<feature type="compositionally biased region" description="Pro residues" evidence="2">
    <location>
        <begin position="624"/>
        <end position="639"/>
    </location>
</feature>